<dbReference type="InterPro" id="IPR000620">
    <property type="entry name" value="EamA_dom"/>
</dbReference>
<name>A0A1W2GL38_REIFA</name>
<feature type="transmembrane region" description="Helical" evidence="1">
    <location>
        <begin position="87"/>
        <end position="108"/>
    </location>
</feature>
<dbReference type="RefSeq" id="WP_221407870.1">
    <property type="nucleotide sequence ID" value="NZ_FWYF01000003.1"/>
</dbReference>
<organism evidence="3 4">
    <name type="scientific">Reichenbachiella faecimaris</name>
    <dbReference type="NCBI Taxonomy" id="692418"/>
    <lineage>
        <taxon>Bacteria</taxon>
        <taxon>Pseudomonadati</taxon>
        <taxon>Bacteroidota</taxon>
        <taxon>Cytophagia</taxon>
        <taxon>Cytophagales</taxon>
        <taxon>Reichenbachiellaceae</taxon>
        <taxon>Reichenbachiella</taxon>
    </lineage>
</organism>
<dbReference type="Proteomes" id="UP000192472">
    <property type="component" value="Unassembled WGS sequence"/>
</dbReference>
<feature type="transmembrane region" description="Helical" evidence="1">
    <location>
        <begin position="34"/>
        <end position="51"/>
    </location>
</feature>
<feature type="transmembrane region" description="Helical" evidence="1">
    <location>
        <begin position="120"/>
        <end position="140"/>
    </location>
</feature>
<dbReference type="PANTHER" id="PTHR22911:SF79">
    <property type="entry name" value="MOBA-LIKE NTP TRANSFERASE DOMAIN-CONTAINING PROTEIN"/>
    <property type="match status" value="1"/>
</dbReference>
<evidence type="ECO:0000259" key="2">
    <source>
        <dbReference type="Pfam" id="PF00892"/>
    </source>
</evidence>
<protein>
    <submittedName>
        <fullName evidence="3">EamA domain-containing membrane protein RarD</fullName>
    </submittedName>
</protein>
<dbReference type="Pfam" id="PF00892">
    <property type="entry name" value="EamA"/>
    <property type="match status" value="2"/>
</dbReference>
<feature type="transmembrane region" description="Helical" evidence="1">
    <location>
        <begin position="12"/>
        <end position="28"/>
    </location>
</feature>
<feature type="transmembrane region" description="Helical" evidence="1">
    <location>
        <begin position="211"/>
        <end position="231"/>
    </location>
</feature>
<evidence type="ECO:0000313" key="4">
    <source>
        <dbReference type="Proteomes" id="UP000192472"/>
    </source>
</evidence>
<dbReference type="SUPFAM" id="SSF103481">
    <property type="entry name" value="Multidrug resistance efflux transporter EmrE"/>
    <property type="match status" value="2"/>
</dbReference>
<feature type="transmembrane region" description="Helical" evidence="1">
    <location>
        <begin position="238"/>
        <end position="260"/>
    </location>
</feature>
<proteinExistence type="predicted"/>
<dbReference type="PANTHER" id="PTHR22911">
    <property type="entry name" value="ACYL-MALONYL CONDENSING ENZYME-RELATED"/>
    <property type="match status" value="1"/>
</dbReference>
<dbReference type="EMBL" id="FWYF01000003">
    <property type="protein sequence ID" value="SMD37078.1"/>
    <property type="molecule type" value="Genomic_DNA"/>
</dbReference>
<feature type="transmembrane region" description="Helical" evidence="1">
    <location>
        <begin position="177"/>
        <end position="196"/>
    </location>
</feature>
<keyword evidence="1" id="KW-0472">Membrane</keyword>
<feature type="domain" description="EamA" evidence="2">
    <location>
        <begin position="11"/>
        <end position="136"/>
    </location>
</feature>
<dbReference type="AlphaFoldDB" id="A0A1W2GL38"/>
<sequence length="291" mass="31925">MNSTTSHFPKLIVAIVVMSTSGVLARAMDISPELAIWLRSVIAAMALGLVLKFMKLPLWIKEAKALTVVVFSTILFGLHWVSYFYALYYSSVAIGMLSLFTYPVFTAILEPIIVKSKPKLIDIALSFVAFFGVFFLVPDFDLTNDVTLGVVIGVCSALTYSLRNIMLKLHVQHHSGITLMFMQVIGLSVLLSPIFFLGDMGVQLDMIAIDWWKLLTLGLLTTAIGHTLFVVSFKNFSITVISILSTLTPLIGIGLGFLFLDELPQGNVWIGGFLISVAVLVESVKSAKRQA</sequence>
<evidence type="ECO:0000256" key="1">
    <source>
        <dbReference type="SAM" id="Phobius"/>
    </source>
</evidence>
<feature type="transmembrane region" description="Helical" evidence="1">
    <location>
        <begin position="146"/>
        <end position="165"/>
    </location>
</feature>
<accession>A0A1W2GL38</accession>
<gene>
    <name evidence="3" type="ORF">SAMN04488029_3227</name>
</gene>
<dbReference type="InterPro" id="IPR037185">
    <property type="entry name" value="EmrE-like"/>
</dbReference>
<feature type="domain" description="EamA" evidence="2">
    <location>
        <begin position="148"/>
        <end position="281"/>
    </location>
</feature>
<reference evidence="3 4" key="1">
    <citation type="submission" date="2017-04" db="EMBL/GenBank/DDBJ databases">
        <authorList>
            <person name="Afonso C.L."/>
            <person name="Miller P.J."/>
            <person name="Scott M.A."/>
            <person name="Spackman E."/>
            <person name="Goraichik I."/>
            <person name="Dimitrov K.M."/>
            <person name="Suarez D.L."/>
            <person name="Swayne D.E."/>
        </authorList>
    </citation>
    <scope>NUCLEOTIDE SEQUENCE [LARGE SCALE GENOMIC DNA]</scope>
    <source>
        <strain evidence="3 4">DSM 26133</strain>
    </source>
</reference>
<dbReference type="STRING" id="692418.SAMN04488029_3227"/>
<feature type="transmembrane region" description="Helical" evidence="1">
    <location>
        <begin position="63"/>
        <end position="81"/>
    </location>
</feature>
<keyword evidence="1" id="KW-1133">Transmembrane helix</keyword>
<dbReference type="GO" id="GO:0016020">
    <property type="term" value="C:membrane"/>
    <property type="evidence" value="ECO:0007669"/>
    <property type="project" value="InterPro"/>
</dbReference>
<feature type="transmembrane region" description="Helical" evidence="1">
    <location>
        <begin position="266"/>
        <end position="284"/>
    </location>
</feature>
<keyword evidence="4" id="KW-1185">Reference proteome</keyword>
<keyword evidence="1" id="KW-0812">Transmembrane</keyword>
<evidence type="ECO:0000313" key="3">
    <source>
        <dbReference type="EMBL" id="SMD37078.1"/>
    </source>
</evidence>